<comment type="similarity">
    <text evidence="3 10">Belongs to the FKBP-type PPIase family.</text>
</comment>
<dbReference type="GO" id="GO:0042026">
    <property type="term" value="P:protein refolding"/>
    <property type="evidence" value="ECO:0007669"/>
    <property type="project" value="UniProtKB-ARBA"/>
</dbReference>
<gene>
    <name evidence="12" type="ORF">AUP43_01975</name>
</gene>
<dbReference type="PANTHER" id="PTHR47861">
    <property type="entry name" value="FKBP-TYPE PEPTIDYL-PROLYL CIS-TRANS ISOMERASE SLYD"/>
    <property type="match status" value="1"/>
</dbReference>
<comment type="catalytic activity">
    <reaction evidence="1 9 10">
        <text>[protein]-peptidylproline (omega=180) = [protein]-peptidylproline (omega=0)</text>
        <dbReference type="Rhea" id="RHEA:16237"/>
        <dbReference type="Rhea" id="RHEA-COMP:10747"/>
        <dbReference type="Rhea" id="RHEA-COMP:10748"/>
        <dbReference type="ChEBI" id="CHEBI:83833"/>
        <dbReference type="ChEBI" id="CHEBI:83834"/>
        <dbReference type="EC" id="5.2.1.8"/>
    </reaction>
</comment>
<evidence type="ECO:0000313" key="13">
    <source>
        <dbReference type="Proteomes" id="UP000076400"/>
    </source>
</evidence>
<protein>
    <recommendedName>
        <fullName evidence="10">Peptidyl-prolyl cis-trans isomerase</fullName>
        <ecNumber evidence="10">5.2.1.8</ecNumber>
    </recommendedName>
</protein>
<evidence type="ECO:0000256" key="9">
    <source>
        <dbReference type="PROSITE-ProRule" id="PRU00277"/>
    </source>
</evidence>
<evidence type="ECO:0000256" key="6">
    <source>
        <dbReference type="ARBA" id="ARBA00023186"/>
    </source>
</evidence>
<dbReference type="PANTHER" id="PTHR47861:SF3">
    <property type="entry name" value="FKBP-TYPE PEPTIDYL-PROLYL CIS-TRANS ISOMERASE SLYD"/>
    <property type="match status" value="1"/>
</dbReference>
<dbReference type="PROSITE" id="PS50059">
    <property type="entry name" value="FKBP_PPIASE"/>
    <property type="match status" value="1"/>
</dbReference>
<dbReference type="EC" id="5.2.1.8" evidence="10"/>
<evidence type="ECO:0000256" key="2">
    <source>
        <dbReference type="ARBA" id="ARBA00004496"/>
    </source>
</evidence>
<evidence type="ECO:0000256" key="5">
    <source>
        <dbReference type="ARBA" id="ARBA00023110"/>
    </source>
</evidence>
<evidence type="ECO:0000256" key="3">
    <source>
        <dbReference type="ARBA" id="ARBA00006577"/>
    </source>
</evidence>
<dbReference type="GO" id="GO:0003755">
    <property type="term" value="F:peptidyl-prolyl cis-trans isomerase activity"/>
    <property type="evidence" value="ECO:0007669"/>
    <property type="project" value="UniProtKB-UniRule"/>
</dbReference>
<comment type="caution">
    <text evidence="12">The sequence shown here is derived from an EMBL/GenBank/DDBJ whole genome shotgun (WGS) entry which is preliminary data.</text>
</comment>
<comment type="subcellular location">
    <subcellularLocation>
        <location evidence="2">Cytoplasm</location>
    </subcellularLocation>
</comment>
<dbReference type="STRING" id="580166.AUP43_01975"/>
<dbReference type="Pfam" id="PF00254">
    <property type="entry name" value="FKBP_C"/>
    <property type="match status" value="1"/>
</dbReference>
<name>A0A154W495_9PROT</name>
<keyword evidence="13" id="KW-1185">Reference proteome</keyword>
<evidence type="ECO:0000256" key="8">
    <source>
        <dbReference type="ARBA" id="ARBA00037071"/>
    </source>
</evidence>
<reference evidence="12 13" key="1">
    <citation type="submission" date="2015-12" db="EMBL/GenBank/DDBJ databases">
        <title>Genome sequence of Oceanibaculum pacificum MCCC 1A02656.</title>
        <authorList>
            <person name="Lu L."/>
            <person name="Lai Q."/>
            <person name="Shao Z."/>
            <person name="Qian P."/>
        </authorList>
    </citation>
    <scope>NUCLEOTIDE SEQUENCE [LARGE SCALE GENOMIC DNA]</scope>
    <source>
        <strain evidence="12 13">MCCC 1A02656</strain>
    </source>
</reference>
<dbReference type="InterPro" id="IPR001179">
    <property type="entry name" value="PPIase_FKBP_dom"/>
</dbReference>
<evidence type="ECO:0000313" key="12">
    <source>
        <dbReference type="EMBL" id="KZD08385.1"/>
    </source>
</evidence>
<dbReference type="InterPro" id="IPR046357">
    <property type="entry name" value="PPIase_dom_sf"/>
</dbReference>
<keyword evidence="6" id="KW-0143">Chaperone</keyword>
<keyword evidence="7 9" id="KW-0413">Isomerase</keyword>
<dbReference type="AlphaFoldDB" id="A0A154W495"/>
<feature type="domain" description="PPIase FKBP-type" evidence="11">
    <location>
        <begin position="7"/>
        <end position="70"/>
    </location>
</feature>
<dbReference type="EMBL" id="LPXN01000105">
    <property type="protein sequence ID" value="KZD08385.1"/>
    <property type="molecule type" value="Genomic_DNA"/>
</dbReference>
<keyword evidence="5 9" id="KW-0697">Rotamase</keyword>
<dbReference type="GO" id="GO:0005737">
    <property type="term" value="C:cytoplasm"/>
    <property type="evidence" value="ECO:0007669"/>
    <property type="project" value="UniProtKB-SubCell"/>
</dbReference>
<comment type="function">
    <text evidence="8">Also involved in hydrogenase metallocenter assembly, probably by participating in the nickel insertion step. This function in hydrogenase biosynthesis requires chaperone activity and the presence of the metal-binding domain, but not PPIase activity.</text>
</comment>
<dbReference type="RefSeq" id="WP_067555832.1">
    <property type="nucleotide sequence ID" value="NZ_LPXN01000105.1"/>
</dbReference>
<dbReference type="Proteomes" id="UP000076400">
    <property type="component" value="Unassembled WGS sequence"/>
</dbReference>
<evidence type="ECO:0000256" key="7">
    <source>
        <dbReference type="ARBA" id="ARBA00023235"/>
    </source>
</evidence>
<dbReference type="Gene3D" id="3.10.50.40">
    <property type="match status" value="1"/>
</dbReference>
<accession>A0A154W495</accession>
<evidence type="ECO:0000259" key="11">
    <source>
        <dbReference type="PROSITE" id="PS50059"/>
    </source>
</evidence>
<evidence type="ECO:0000256" key="10">
    <source>
        <dbReference type="RuleBase" id="RU003915"/>
    </source>
</evidence>
<organism evidence="12 13">
    <name type="scientific">Oceanibaculum pacificum</name>
    <dbReference type="NCBI Taxonomy" id="580166"/>
    <lineage>
        <taxon>Bacteria</taxon>
        <taxon>Pseudomonadati</taxon>
        <taxon>Pseudomonadota</taxon>
        <taxon>Alphaproteobacteria</taxon>
        <taxon>Rhodospirillales</taxon>
        <taxon>Oceanibaculaceae</taxon>
        <taxon>Oceanibaculum</taxon>
    </lineage>
</organism>
<dbReference type="SUPFAM" id="SSF54534">
    <property type="entry name" value="FKBP-like"/>
    <property type="match status" value="1"/>
</dbReference>
<dbReference type="OrthoDB" id="9808891at2"/>
<evidence type="ECO:0000256" key="1">
    <source>
        <dbReference type="ARBA" id="ARBA00000971"/>
    </source>
</evidence>
<sequence>MTAVKSGDTVRVHYTGTLEDGAQFDSSVGRDPLQFTVGQGQVIGGFEQAALGLQPGESRTVTVPAEDAYGTHRPDLVQEIERVSLPQDIDFQEGLQLQAQGPNSQPLLLTVTSVSDQSVTLDANHPLAGKDLTFDIELVEIV</sequence>
<proteinExistence type="inferred from homology"/>
<evidence type="ECO:0000256" key="4">
    <source>
        <dbReference type="ARBA" id="ARBA00022490"/>
    </source>
</evidence>
<keyword evidence="4" id="KW-0963">Cytoplasm</keyword>